<reference evidence="12" key="1">
    <citation type="submission" date="2021-03" db="EMBL/GenBank/DDBJ databases">
        <title>Revisited historic fungal species revealed as producer of novel bioactive compounds through whole genome sequencing and comparative genomics.</title>
        <authorList>
            <person name="Vignolle G.A."/>
            <person name="Hochenegger N."/>
            <person name="Mach R.L."/>
            <person name="Mach-Aigner A.R."/>
            <person name="Javad Rahimi M."/>
            <person name="Salim K.A."/>
            <person name="Chan C.M."/>
            <person name="Lim L.B.L."/>
            <person name="Cai F."/>
            <person name="Druzhinina I.S."/>
            <person name="U'Ren J.M."/>
            <person name="Derntl C."/>
        </authorList>
    </citation>
    <scope>NUCLEOTIDE SEQUENCE</scope>
    <source>
        <strain evidence="12">TUCIM 5799</strain>
    </source>
</reference>
<dbReference type="AlphaFoldDB" id="A0A9Q0ALH7"/>
<dbReference type="InterPro" id="IPR010435">
    <property type="entry name" value="C5a/SBT2-like_Fn3"/>
</dbReference>
<keyword evidence="5 7" id="KW-0720">Serine protease</keyword>
<dbReference type="Proteomes" id="UP000829685">
    <property type="component" value="Unassembled WGS sequence"/>
</dbReference>
<dbReference type="Pfam" id="PF00082">
    <property type="entry name" value="Peptidase_S8"/>
    <property type="match status" value="1"/>
</dbReference>
<dbReference type="GO" id="GO:0016020">
    <property type="term" value="C:membrane"/>
    <property type="evidence" value="ECO:0007669"/>
    <property type="project" value="InterPro"/>
</dbReference>
<dbReference type="PANTHER" id="PTHR43806:SF66">
    <property type="entry name" value="SERIN ENDOPEPTIDASE"/>
    <property type="match status" value="1"/>
</dbReference>
<dbReference type="PROSITE" id="PS00138">
    <property type="entry name" value="SUBTILASE_SER"/>
    <property type="match status" value="1"/>
</dbReference>
<evidence type="ECO:0000256" key="9">
    <source>
        <dbReference type="SAM" id="SignalP"/>
    </source>
</evidence>
<evidence type="ECO:0000259" key="10">
    <source>
        <dbReference type="Pfam" id="PF00082"/>
    </source>
</evidence>
<dbReference type="PROSITE" id="PS00136">
    <property type="entry name" value="SUBTILASE_ASP"/>
    <property type="match status" value="1"/>
</dbReference>
<feature type="active site" description="Charge relay system" evidence="6 7">
    <location>
        <position position="207"/>
    </location>
</feature>
<evidence type="ECO:0000256" key="7">
    <source>
        <dbReference type="PROSITE-ProRule" id="PRU01240"/>
    </source>
</evidence>
<comment type="similarity">
    <text evidence="1 7 8">Belongs to the peptidase S8 family.</text>
</comment>
<dbReference type="SUPFAM" id="SSF52743">
    <property type="entry name" value="Subtilisin-like"/>
    <property type="match status" value="1"/>
</dbReference>
<comment type="caution">
    <text evidence="12">The sequence shown here is derived from an EMBL/GenBank/DDBJ whole genome shotgun (WGS) entry which is preliminary data.</text>
</comment>
<feature type="active site" description="Charge relay system" evidence="6 7">
    <location>
        <position position="525"/>
    </location>
</feature>
<dbReference type="InterPro" id="IPR015500">
    <property type="entry name" value="Peptidase_S8_subtilisin-rel"/>
</dbReference>
<dbReference type="InterPro" id="IPR034187">
    <property type="entry name" value="Peptidases_S8_5"/>
</dbReference>
<dbReference type="Gene3D" id="3.40.50.200">
    <property type="entry name" value="Peptidase S8/S53 domain"/>
    <property type="match status" value="2"/>
</dbReference>
<dbReference type="PRINTS" id="PR00723">
    <property type="entry name" value="SUBTILISIN"/>
</dbReference>
<dbReference type="Pfam" id="PF06280">
    <property type="entry name" value="fn3_5"/>
    <property type="match status" value="1"/>
</dbReference>
<evidence type="ECO:0000256" key="2">
    <source>
        <dbReference type="ARBA" id="ARBA00022670"/>
    </source>
</evidence>
<evidence type="ECO:0000256" key="5">
    <source>
        <dbReference type="ARBA" id="ARBA00022825"/>
    </source>
</evidence>
<feature type="domain" description="Peptidase S8/S53" evidence="10">
    <location>
        <begin position="149"/>
        <end position="540"/>
    </location>
</feature>
<dbReference type="PROSITE" id="PS00137">
    <property type="entry name" value="SUBTILASE_HIS"/>
    <property type="match status" value="1"/>
</dbReference>
<gene>
    <name evidence="12" type="ORF">JX265_006799</name>
</gene>
<evidence type="ECO:0000313" key="12">
    <source>
        <dbReference type="EMBL" id="KAI1868820.1"/>
    </source>
</evidence>
<feature type="domain" description="C5a peptidase/Subtilisin-like protease SBT2-like Fn3-like" evidence="11">
    <location>
        <begin position="604"/>
        <end position="719"/>
    </location>
</feature>
<evidence type="ECO:0000256" key="8">
    <source>
        <dbReference type="RuleBase" id="RU003355"/>
    </source>
</evidence>
<dbReference type="GO" id="GO:0004252">
    <property type="term" value="F:serine-type endopeptidase activity"/>
    <property type="evidence" value="ECO:0007669"/>
    <property type="project" value="UniProtKB-UniRule"/>
</dbReference>
<sequence length="880" mass="94408">MRADTFTLFALLSGVASSQSSGSPLPGGTGKYIVQFSETGSNKFRKRDGAPDTAGFYDILATKNADVKPALNFTSDVFHGSSFHVSANKTQATLDEISALPEVSNIWPVPIMSLPFVPAASDNDSSTTQKWDIHKMTNVDRLHDLGLFGAGVVVGIVDTGVDYTHPALGGGFGPGFKIEGGYDIVGDNYDVGGTPIPDDDPMDCAGHGTHVSGILAGQTDDFVGVAPEVRIRMYKVFGCSDSTDGDVIIEGFLRAFDDNVDVITASLGSSQGFADSALAVVASNIQATGVFVSIAAGNSGANGPFYTSDGGNGVKSTAVGSVQSPNYVAYQTLARSTSGETRQIPYLDSSGGQWKLNGSLQAVFVPDELEHNSCKSGFNAIPSDQVMVVPRGNCSWQLLDSSAWSKAKYVFWWNFENTPYEIPNRVLYDSVNQAAGFALISYDDGLWLVSQQENGNNVTFSFEIGGDDAIALPLNVSAAGSMNTWSSWGPTYDGRMKPEISAPGGIILSTWPVSQGSWYTASGTSMATPYIAGIASLWLSLKGGRKVFGVEAGNIVHNQMIASGKTLINGDGSGNLSSVAQQGAGLVDAYKTVMYKTSIIPSNIDLNDTDHFSAKHTVEVINDSNDQVVYNVTHAPGVSFLSTGNPVYWVNQVPPYYSGKENAATVEIEPNMLIIPAHGRASFNLQFSQPSGLNATLLPVYGGNVYVDGSNGESTKVTYMGIKGSMYNEPVWQDNQPLYLSPAGGSMKANETYNFRSGYVPNVRFPMLWGTREWSFDLVSEDWSPLDWSYPPIDGQNKFSGSLVNHDVLNDIYNPFPIQSFPRNNGAFQINFAANFSSGVPIPDGRYKLLTRALKTFGDKSNFSDWQTRISPVFTNNNTF</sequence>
<keyword evidence="2 7" id="KW-0645">Protease</keyword>
<keyword evidence="4 7" id="KW-0378">Hydrolase</keyword>
<dbReference type="InterPro" id="IPR036852">
    <property type="entry name" value="Peptidase_S8/S53_dom_sf"/>
</dbReference>
<keyword evidence="3 9" id="KW-0732">Signal</keyword>
<feature type="signal peptide" evidence="9">
    <location>
        <begin position="1"/>
        <end position="18"/>
    </location>
</feature>
<dbReference type="EMBL" id="JAFIMR010000016">
    <property type="protein sequence ID" value="KAI1868820.1"/>
    <property type="molecule type" value="Genomic_DNA"/>
</dbReference>
<protein>
    <submittedName>
        <fullName evidence="12">Uncharacterized protein</fullName>
    </submittedName>
</protein>
<name>A0A9Q0ALH7_9PEZI</name>
<dbReference type="InterPro" id="IPR023827">
    <property type="entry name" value="Peptidase_S8_Asp-AS"/>
</dbReference>
<evidence type="ECO:0000256" key="1">
    <source>
        <dbReference type="ARBA" id="ARBA00011073"/>
    </source>
</evidence>
<feature type="active site" description="Charge relay system" evidence="6 7">
    <location>
        <position position="158"/>
    </location>
</feature>
<evidence type="ECO:0000256" key="6">
    <source>
        <dbReference type="PIRSR" id="PIRSR615500-1"/>
    </source>
</evidence>
<dbReference type="PROSITE" id="PS51892">
    <property type="entry name" value="SUBTILASE"/>
    <property type="match status" value="1"/>
</dbReference>
<dbReference type="InterPro" id="IPR023828">
    <property type="entry name" value="Peptidase_S8_Ser-AS"/>
</dbReference>
<evidence type="ECO:0000256" key="3">
    <source>
        <dbReference type="ARBA" id="ARBA00022729"/>
    </source>
</evidence>
<keyword evidence="13" id="KW-1185">Reference proteome</keyword>
<evidence type="ECO:0000259" key="11">
    <source>
        <dbReference type="Pfam" id="PF06280"/>
    </source>
</evidence>
<dbReference type="GO" id="GO:0006508">
    <property type="term" value="P:proteolysis"/>
    <property type="evidence" value="ECO:0007669"/>
    <property type="project" value="UniProtKB-KW"/>
</dbReference>
<feature type="chain" id="PRO_5040112013" evidence="9">
    <location>
        <begin position="19"/>
        <end position="880"/>
    </location>
</feature>
<proteinExistence type="inferred from homology"/>
<dbReference type="InterPro" id="IPR022398">
    <property type="entry name" value="Peptidase_S8_His-AS"/>
</dbReference>
<evidence type="ECO:0000256" key="4">
    <source>
        <dbReference type="ARBA" id="ARBA00022801"/>
    </source>
</evidence>
<accession>A0A9Q0ALH7</accession>
<dbReference type="PANTHER" id="PTHR43806">
    <property type="entry name" value="PEPTIDASE S8"/>
    <property type="match status" value="1"/>
</dbReference>
<dbReference type="CDD" id="cd07489">
    <property type="entry name" value="Peptidases_S8_5"/>
    <property type="match status" value="1"/>
</dbReference>
<dbReference type="InterPro" id="IPR050131">
    <property type="entry name" value="Peptidase_S8_subtilisin-like"/>
</dbReference>
<dbReference type="InterPro" id="IPR000209">
    <property type="entry name" value="Peptidase_S8/S53_dom"/>
</dbReference>
<organism evidence="12 13">
    <name type="scientific">Neoarthrinium moseri</name>
    <dbReference type="NCBI Taxonomy" id="1658444"/>
    <lineage>
        <taxon>Eukaryota</taxon>
        <taxon>Fungi</taxon>
        <taxon>Dikarya</taxon>
        <taxon>Ascomycota</taxon>
        <taxon>Pezizomycotina</taxon>
        <taxon>Sordariomycetes</taxon>
        <taxon>Xylariomycetidae</taxon>
        <taxon>Amphisphaeriales</taxon>
        <taxon>Apiosporaceae</taxon>
        <taxon>Neoarthrinium</taxon>
    </lineage>
</organism>
<evidence type="ECO:0000313" key="13">
    <source>
        <dbReference type="Proteomes" id="UP000829685"/>
    </source>
</evidence>